<keyword evidence="7" id="KW-1185">Reference proteome</keyword>
<dbReference type="Pfam" id="PF26634">
    <property type="entry name" value="DUF8207"/>
    <property type="match status" value="1"/>
</dbReference>
<dbReference type="OrthoDB" id="10040854at2759"/>
<feature type="domain" description="RING-type" evidence="5">
    <location>
        <begin position="491"/>
        <end position="539"/>
    </location>
</feature>
<name>A0A8S9X2Q5_APOLU</name>
<dbReference type="InterPro" id="IPR001841">
    <property type="entry name" value="Znf_RING"/>
</dbReference>
<proteinExistence type="predicted"/>
<accession>A0A8S9X2Q5</accession>
<evidence type="ECO:0000256" key="3">
    <source>
        <dbReference type="PROSITE-ProRule" id="PRU00175"/>
    </source>
</evidence>
<dbReference type="GO" id="GO:0007271">
    <property type="term" value="P:synaptic transmission, cholinergic"/>
    <property type="evidence" value="ECO:0007669"/>
    <property type="project" value="TreeGrafter"/>
</dbReference>
<evidence type="ECO:0000256" key="2">
    <source>
        <dbReference type="ARBA" id="ARBA00022833"/>
    </source>
</evidence>
<dbReference type="PROSITE" id="PS50089">
    <property type="entry name" value="ZF_RING_2"/>
    <property type="match status" value="1"/>
</dbReference>
<dbReference type="InterPro" id="IPR058520">
    <property type="entry name" value="DUF8207"/>
</dbReference>
<gene>
    <name evidence="6" type="ORF">GE061_003680</name>
</gene>
<protein>
    <recommendedName>
        <fullName evidence="5">RING-type domain-containing protein</fullName>
    </recommendedName>
</protein>
<dbReference type="AlphaFoldDB" id="A0A8S9X2Q5"/>
<reference evidence="6" key="1">
    <citation type="journal article" date="2021" name="Mol. Ecol. Resour.">
        <title>Apolygus lucorum genome provides insights into omnivorousness and mesophyll feeding.</title>
        <authorList>
            <person name="Liu Y."/>
            <person name="Liu H."/>
            <person name="Wang H."/>
            <person name="Huang T."/>
            <person name="Liu B."/>
            <person name="Yang B."/>
            <person name="Yin L."/>
            <person name="Li B."/>
            <person name="Zhang Y."/>
            <person name="Zhang S."/>
            <person name="Jiang F."/>
            <person name="Zhang X."/>
            <person name="Ren Y."/>
            <person name="Wang B."/>
            <person name="Wang S."/>
            <person name="Lu Y."/>
            <person name="Wu K."/>
            <person name="Fan W."/>
            <person name="Wang G."/>
        </authorList>
    </citation>
    <scope>NUCLEOTIDE SEQUENCE</scope>
    <source>
        <strain evidence="6">12Hb</strain>
    </source>
</reference>
<dbReference type="GO" id="GO:0033130">
    <property type="term" value="F:acetylcholine receptor binding"/>
    <property type="evidence" value="ECO:0007669"/>
    <property type="project" value="TreeGrafter"/>
</dbReference>
<organism evidence="6 7">
    <name type="scientific">Apolygus lucorum</name>
    <name type="common">Small green plant bug</name>
    <name type="synonym">Lygocoris lucorum</name>
    <dbReference type="NCBI Taxonomy" id="248454"/>
    <lineage>
        <taxon>Eukaryota</taxon>
        <taxon>Metazoa</taxon>
        <taxon>Ecdysozoa</taxon>
        <taxon>Arthropoda</taxon>
        <taxon>Hexapoda</taxon>
        <taxon>Insecta</taxon>
        <taxon>Pterygota</taxon>
        <taxon>Neoptera</taxon>
        <taxon>Paraneoptera</taxon>
        <taxon>Hemiptera</taxon>
        <taxon>Heteroptera</taxon>
        <taxon>Panheteroptera</taxon>
        <taxon>Cimicomorpha</taxon>
        <taxon>Miridae</taxon>
        <taxon>Mirini</taxon>
        <taxon>Apolygus</taxon>
    </lineage>
</organism>
<dbReference type="Gene3D" id="1.25.40.10">
    <property type="entry name" value="Tetratricopeptide repeat domain"/>
    <property type="match status" value="1"/>
</dbReference>
<dbReference type="Proteomes" id="UP000466442">
    <property type="component" value="Unassembled WGS sequence"/>
</dbReference>
<dbReference type="Gene3D" id="3.30.40.10">
    <property type="entry name" value="Zinc/RING finger domain, C3HC4 (zinc finger)"/>
    <property type="match status" value="1"/>
</dbReference>
<evidence type="ECO:0000256" key="1">
    <source>
        <dbReference type="ARBA" id="ARBA00022771"/>
    </source>
</evidence>
<dbReference type="GO" id="GO:0031594">
    <property type="term" value="C:neuromuscular junction"/>
    <property type="evidence" value="ECO:0007669"/>
    <property type="project" value="TreeGrafter"/>
</dbReference>
<feature type="region of interest" description="Disordered" evidence="4">
    <location>
        <begin position="110"/>
        <end position="135"/>
    </location>
</feature>
<evidence type="ECO:0000313" key="7">
    <source>
        <dbReference type="Proteomes" id="UP000466442"/>
    </source>
</evidence>
<keyword evidence="1 3" id="KW-0479">Metal-binding</keyword>
<dbReference type="PANTHER" id="PTHR46574:SF1">
    <property type="entry name" value="43 KDA RECEPTOR-ASSOCIATED PROTEIN OF THE SYNAPSE"/>
    <property type="match status" value="1"/>
</dbReference>
<dbReference type="SUPFAM" id="SSF57850">
    <property type="entry name" value="RING/U-box"/>
    <property type="match status" value="1"/>
</dbReference>
<dbReference type="GO" id="GO:0008270">
    <property type="term" value="F:zinc ion binding"/>
    <property type="evidence" value="ECO:0007669"/>
    <property type="project" value="UniProtKB-KW"/>
</dbReference>
<dbReference type="PANTHER" id="PTHR46574">
    <property type="entry name" value="43 KDA RECEPTOR-ASSOCIATED PROTEIN OF THE SYNAPSE"/>
    <property type="match status" value="1"/>
</dbReference>
<dbReference type="GO" id="GO:1900075">
    <property type="term" value="P:positive regulation of neuromuscular synaptic transmission"/>
    <property type="evidence" value="ECO:0007669"/>
    <property type="project" value="TreeGrafter"/>
</dbReference>
<sequence length="578" mass="65132">MSKYLDELLRAKTALRAKYRQISQGAIAQESFLKSTFEPITRPLNTLIERSGEFKDIEQPTPIRTKKRVKGVKTKKKRKQRIVTPLVSIKNEPVSVPEFLTENDFYEYEPQENDQEVTFDPPKTSSTPNKDPFSSSILNQTTVDVAQTHTPKFATPQMGEKNIADLETTAIREQAKTPQGQKDMQEILSQFPLHAQKYIAYLTLGAADSGIDENTLDAHYGPRVAGTSGVNLGSKNIKFEGNYVYLGDNLKARGTKGFYDLLFLKDPKNYTQSDLANYEEFIRKSNVYVGLSELFGRLQDADKAARYASKAYDLSRNLDMGDLNSRHHRSALLQMATALRKQGELGDAHDYCTEATRLSLVSGDQCSYARSIRIMGDIYRKKSEISNAYRQYESAMNTASSMGDRLCQMEAMDGAARCLEALRLQHKICNCRPLEFNTRLLEVAMAIGSKLLIRTVRVRLCRIYQSLGDEEHREEHANAAQRLEEELELQCGACSLPFGYEADSLEALPCAHILHARCAHDLLRRREKGKKKRSCPECERSVSSRLYLHCNDENHHQSTFSLASLHASSSGHNASSSV</sequence>
<dbReference type="GO" id="GO:0005737">
    <property type="term" value="C:cytoplasm"/>
    <property type="evidence" value="ECO:0007669"/>
    <property type="project" value="UniProtKB-ARBA"/>
</dbReference>
<evidence type="ECO:0000259" key="5">
    <source>
        <dbReference type="PROSITE" id="PS50089"/>
    </source>
</evidence>
<dbReference type="InterPro" id="IPR052480">
    <property type="entry name" value="RAPsyn"/>
</dbReference>
<feature type="compositionally biased region" description="Polar residues" evidence="4">
    <location>
        <begin position="123"/>
        <end position="135"/>
    </location>
</feature>
<dbReference type="GO" id="GO:0005886">
    <property type="term" value="C:plasma membrane"/>
    <property type="evidence" value="ECO:0007669"/>
    <property type="project" value="TreeGrafter"/>
</dbReference>
<evidence type="ECO:0000256" key="4">
    <source>
        <dbReference type="SAM" id="MobiDB-lite"/>
    </source>
</evidence>
<keyword evidence="1 3" id="KW-0863">Zinc-finger</keyword>
<dbReference type="InterPro" id="IPR011990">
    <property type="entry name" value="TPR-like_helical_dom_sf"/>
</dbReference>
<evidence type="ECO:0000313" key="6">
    <source>
        <dbReference type="EMBL" id="KAF6203262.1"/>
    </source>
</evidence>
<keyword evidence="2" id="KW-0862">Zinc</keyword>
<dbReference type="EMBL" id="WIXP02000011">
    <property type="protein sequence ID" value="KAF6203262.1"/>
    <property type="molecule type" value="Genomic_DNA"/>
</dbReference>
<dbReference type="InterPro" id="IPR013083">
    <property type="entry name" value="Znf_RING/FYVE/PHD"/>
</dbReference>
<dbReference type="SUPFAM" id="SSF48452">
    <property type="entry name" value="TPR-like"/>
    <property type="match status" value="1"/>
</dbReference>
<comment type="caution">
    <text evidence="6">The sequence shown here is derived from an EMBL/GenBank/DDBJ whole genome shotgun (WGS) entry which is preliminary data.</text>
</comment>